<dbReference type="EMBL" id="FNCV01000004">
    <property type="protein sequence ID" value="SDH09537.1"/>
    <property type="molecule type" value="Genomic_DNA"/>
</dbReference>
<keyword evidence="3" id="KW-1185">Reference proteome</keyword>
<evidence type="ECO:0000256" key="1">
    <source>
        <dbReference type="SAM" id="MobiDB-lite"/>
    </source>
</evidence>
<evidence type="ECO:0000313" key="3">
    <source>
        <dbReference type="Proteomes" id="UP000217076"/>
    </source>
</evidence>
<proteinExistence type="predicted"/>
<feature type="compositionally biased region" description="Low complexity" evidence="1">
    <location>
        <begin position="1"/>
        <end position="10"/>
    </location>
</feature>
<protein>
    <submittedName>
        <fullName evidence="2">Uncharacterized protein</fullName>
    </submittedName>
</protein>
<evidence type="ECO:0000313" key="2">
    <source>
        <dbReference type="EMBL" id="SDH09537.1"/>
    </source>
</evidence>
<accession>A0A1G7ZLS3</accession>
<dbReference type="AlphaFoldDB" id="A0A1G7ZLS3"/>
<gene>
    <name evidence="2" type="ORF">SAMN05421742_104146</name>
</gene>
<feature type="region of interest" description="Disordered" evidence="1">
    <location>
        <begin position="1"/>
        <end position="46"/>
    </location>
</feature>
<reference evidence="3" key="1">
    <citation type="submission" date="2016-10" db="EMBL/GenBank/DDBJ databases">
        <authorList>
            <person name="Varghese N."/>
            <person name="Submissions S."/>
        </authorList>
    </citation>
    <scope>NUCLEOTIDE SEQUENCE [LARGE SCALE GENOMIC DNA]</scope>
    <source>
        <strain evidence="3">930I</strain>
    </source>
</reference>
<dbReference type="Proteomes" id="UP000217076">
    <property type="component" value="Unassembled WGS sequence"/>
</dbReference>
<name>A0A1G7ZLS3_9PROT</name>
<dbReference type="RefSeq" id="WP_092617874.1">
    <property type="nucleotide sequence ID" value="NZ_FNCV01000004.1"/>
</dbReference>
<organism evidence="2 3">
    <name type="scientific">Roseospirillum parvum</name>
    <dbReference type="NCBI Taxonomy" id="83401"/>
    <lineage>
        <taxon>Bacteria</taxon>
        <taxon>Pseudomonadati</taxon>
        <taxon>Pseudomonadota</taxon>
        <taxon>Alphaproteobacteria</taxon>
        <taxon>Rhodospirillales</taxon>
        <taxon>Rhodospirillaceae</taxon>
        <taxon>Roseospirillum</taxon>
    </lineage>
</organism>
<sequence length="111" mass="11778">MSRHAPFALLPQPPAADGSEPVSRRFRMSPTAPCLRRGPGPAGSGRTDLELAALKRVLGLPIAHADTRLALLRQSPNGRQNLRQTVRAALALAARDGDVAAEHAFRQALSA</sequence>